<gene>
    <name evidence="6" type="primary">LOC100903039</name>
</gene>
<evidence type="ECO:0000256" key="1">
    <source>
        <dbReference type="ARBA" id="ARBA00004370"/>
    </source>
</evidence>
<dbReference type="PROSITE" id="PS50076">
    <property type="entry name" value="DNAJ_2"/>
    <property type="match status" value="1"/>
</dbReference>
<dbReference type="GO" id="GO:0016020">
    <property type="term" value="C:membrane"/>
    <property type="evidence" value="ECO:0007669"/>
    <property type="project" value="UniProtKB-SubCell"/>
</dbReference>
<accession>A0AAJ6QUX9</accession>
<dbReference type="SUPFAM" id="SSF46565">
    <property type="entry name" value="Chaperone J-domain"/>
    <property type="match status" value="1"/>
</dbReference>
<dbReference type="Proteomes" id="UP000694867">
    <property type="component" value="Unplaced"/>
</dbReference>
<dbReference type="RefSeq" id="XP_003744912.1">
    <property type="nucleotide sequence ID" value="XM_003744864.3"/>
</dbReference>
<comment type="subcellular location">
    <subcellularLocation>
        <location evidence="1">Membrane</location>
    </subcellularLocation>
</comment>
<dbReference type="InterPro" id="IPR001623">
    <property type="entry name" value="DnaJ_domain"/>
</dbReference>
<evidence type="ECO:0000256" key="3">
    <source>
        <dbReference type="ARBA" id="ARBA00023186"/>
    </source>
</evidence>
<proteinExistence type="predicted"/>
<sequence length="566" mass="64322">MAAPSDEQVDEEKVKVKDDYYATLNVSSTATTEEIVNAFRKLSRIYHPDKHRDPASQDDAKTIFNKIRYAHDVLVDPQRRAIYDTLGPEGLDTSGWQVTLKTKTPQEIREEYERLAKEQAERHLRQRTNPTGTISMEIDATDIFDTYDDDEEYPEFESTSPFDSLPELEVGRMVVRQTVEAPLSTTDSLKFSGSLVAQKGRGEGRITTMWRHVFSNTICTEVELGSDRGLSASAKLVKPIDAKHIITGQLDLQRTARGYMPGLSVVLTRQLTSNIVGYLTWREGHTQSMTASFVWRSSNSQAACDIQLGIPNSFIEMKYTHQMWEHTKFDVSGRLGTLNMQFLYGCQTEISKHNKVNALMKISHPEGVTLKLTFMRGNQTFAFPIQLSQEVHPGAIFYGTVVPMVGYLIFKKFLVEPYYARQRREEAEKIREANMSKIAELRKHAEAATALMKQTYQRCCEVEESRNGLIIVSAKYGKSDEIDGREEDASREIIEVTIPLQILVVNSCLTLSETSKANLLGFYDPCLGEEKSLRITYKFRGLQYEVVIKDLESLRIPQEKHLVRPA</sequence>
<evidence type="ECO:0000313" key="5">
    <source>
        <dbReference type="Proteomes" id="UP000694867"/>
    </source>
</evidence>
<dbReference type="AlphaFoldDB" id="A0AAJ6QUX9"/>
<dbReference type="InterPro" id="IPR052243">
    <property type="entry name" value="Mito_inner_membrane_organizer"/>
</dbReference>
<dbReference type="InterPro" id="IPR018253">
    <property type="entry name" value="DnaJ_domain_CS"/>
</dbReference>
<dbReference type="SMART" id="SM00271">
    <property type="entry name" value="DnaJ"/>
    <property type="match status" value="1"/>
</dbReference>
<dbReference type="Pfam" id="PF11875">
    <property type="entry name" value="DnaJ-like_C11_C"/>
    <property type="match status" value="1"/>
</dbReference>
<dbReference type="GeneID" id="100903039"/>
<name>A0AAJ6QUX9_9ACAR</name>
<dbReference type="InterPro" id="IPR036869">
    <property type="entry name" value="J_dom_sf"/>
</dbReference>
<evidence type="ECO:0000259" key="4">
    <source>
        <dbReference type="PROSITE" id="PS50076"/>
    </source>
</evidence>
<evidence type="ECO:0000256" key="2">
    <source>
        <dbReference type="ARBA" id="ARBA00023136"/>
    </source>
</evidence>
<dbReference type="PRINTS" id="PR00625">
    <property type="entry name" value="JDOMAIN"/>
</dbReference>
<dbReference type="Pfam" id="PF22774">
    <property type="entry name" value="DNAJC11_beta-barrel"/>
    <property type="match status" value="1"/>
</dbReference>
<dbReference type="InterPro" id="IPR024586">
    <property type="entry name" value="DnaJ-like_C11_C"/>
</dbReference>
<dbReference type="PANTHER" id="PTHR44157">
    <property type="entry name" value="DNAJ HOMOLOG SUBFAMILY C MEMBER 11"/>
    <property type="match status" value="1"/>
</dbReference>
<protein>
    <submittedName>
        <fullName evidence="6">DnaJ homolog subfamily C member 11</fullName>
    </submittedName>
</protein>
<dbReference type="Pfam" id="PF00226">
    <property type="entry name" value="DnaJ"/>
    <property type="match status" value="1"/>
</dbReference>
<dbReference type="KEGG" id="goe:100903039"/>
<dbReference type="GO" id="GO:0005739">
    <property type="term" value="C:mitochondrion"/>
    <property type="evidence" value="ECO:0007669"/>
    <property type="project" value="GOC"/>
</dbReference>
<organism evidence="5 6">
    <name type="scientific">Galendromus occidentalis</name>
    <name type="common">western predatory mite</name>
    <dbReference type="NCBI Taxonomy" id="34638"/>
    <lineage>
        <taxon>Eukaryota</taxon>
        <taxon>Metazoa</taxon>
        <taxon>Ecdysozoa</taxon>
        <taxon>Arthropoda</taxon>
        <taxon>Chelicerata</taxon>
        <taxon>Arachnida</taxon>
        <taxon>Acari</taxon>
        <taxon>Parasitiformes</taxon>
        <taxon>Mesostigmata</taxon>
        <taxon>Gamasina</taxon>
        <taxon>Phytoseioidea</taxon>
        <taxon>Phytoseiidae</taxon>
        <taxon>Typhlodrominae</taxon>
        <taxon>Galendromus</taxon>
    </lineage>
</organism>
<dbReference type="InterPro" id="IPR055225">
    <property type="entry name" value="DNAJC11-like_beta-barrel"/>
</dbReference>
<dbReference type="GO" id="GO:0042407">
    <property type="term" value="P:cristae formation"/>
    <property type="evidence" value="ECO:0007669"/>
    <property type="project" value="TreeGrafter"/>
</dbReference>
<evidence type="ECO:0000313" key="6">
    <source>
        <dbReference type="RefSeq" id="XP_003744912.1"/>
    </source>
</evidence>
<feature type="domain" description="J" evidence="4">
    <location>
        <begin position="19"/>
        <end position="87"/>
    </location>
</feature>
<dbReference type="Gene3D" id="1.10.287.110">
    <property type="entry name" value="DnaJ domain"/>
    <property type="match status" value="1"/>
</dbReference>
<dbReference type="PANTHER" id="PTHR44157:SF1">
    <property type="entry name" value="DNAJ HOMOLOG SUBFAMILY C MEMBER 11"/>
    <property type="match status" value="1"/>
</dbReference>
<keyword evidence="5" id="KW-1185">Reference proteome</keyword>
<keyword evidence="2" id="KW-0472">Membrane</keyword>
<dbReference type="PROSITE" id="PS00636">
    <property type="entry name" value="DNAJ_1"/>
    <property type="match status" value="1"/>
</dbReference>
<keyword evidence="3" id="KW-0143">Chaperone</keyword>
<dbReference type="CDD" id="cd06257">
    <property type="entry name" value="DnaJ"/>
    <property type="match status" value="1"/>
</dbReference>
<reference evidence="6" key="1">
    <citation type="submission" date="2025-08" db="UniProtKB">
        <authorList>
            <consortium name="RefSeq"/>
        </authorList>
    </citation>
    <scope>IDENTIFICATION</scope>
</reference>